<dbReference type="RefSeq" id="WP_074634088.1">
    <property type="nucleotide sequence ID" value="NZ_FNKY01000001.1"/>
</dbReference>
<comment type="caution">
    <text evidence="2">Lacks conserved residue(s) required for the propagation of feature annotation.</text>
</comment>
<dbReference type="Pfam" id="PF02769">
    <property type="entry name" value="AIRS_C"/>
    <property type="match status" value="1"/>
</dbReference>
<comment type="caution">
    <text evidence="5">The sequence shown here is derived from an EMBL/GenBank/DDBJ whole genome shotgun (WGS) entry which is preliminary data.</text>
</comment>
<keyword evidence="6" id="KW-1185">Reference proteome</keyword>
<feature type="domain" description="PurM-like C-terminal" evidence="4">
    <location>
        <begin position="150"/>
        <end position="303"/>
    </location>
</feature>
<comment type="miscellaneous">
    <text evidence="2">Reaction mechanism of ThiL seems to utilize a direct, inline transfer of the gamma-phosphate of ATP to TMP rather than a phosphorylated enzyme intermediate.</text>
</comment>
<dbReference type="InterPro" id="IPR006283">
    <property type="entry name" value="ThiL-like"/>
</dbReference>
<dbReference type="CDD" id="cd02194">
    <property type="entry name" value="ThiL"/>
    <property type="match status" value="1"/>
</dbReference>
<feature type="binding site" evidence="2">
    <location>
        <position position="42"/>
    </location>
    <ligand>
        <name>Mg(2+)</name>
        <dbReference type="ChEBI" id="CHEBI:18420"/>
        <label>1</label>
    </ligand>
</feature>
<feature type="binding site" evidence="2">
    <location>
        <position position="50"/>
    </location>
    <ligand>
        <name>substrate</name>
    </ligand>
</feature>
<feature type="binding site" evidence="2">
    <location>
        <position position="26"/>
    </location>
    <ligand>
        <name>Mg(2+)</name>
        <dbReference type="ChEBI" id="CHEBI:18420"/>
        <label>4</label>
    </ligand>
</feature>
<dbReference type="PANTHER" id="PTHR30270:SF0">
    <property type="entry name" value="THIAMINE-MONOPHOSPHATE KINASE"/>
    <property type="match status" value="1"/>
</dbReference>
<evidence type="ECO:0000256" key="2">
    <source>
        <dbReference type="HAMAP-Rule" id="MF_02128"/>
    </source>
</evidence>
<feature type="binding site" evidence="2">
    <location>
        <position position="71"/>
    </location>
    <ligand>
        <name>Mg(2+)</name>
        <dbReference type="ChEBI" id="CHEBI:18420"/>
        <label>4</label>
    </ligand>
</feature>
<evidence type="ECO:0000259" key="3">
    <source>
        <dbReference type="Pfam" id="PF00586"/>
    </source>
</evidence>
<dbReference type="Proteomes" id="UP000183471">
    <property type="component" value="Unassembled WGS sequence"/>
</dbReference>
<dbReference type="InterPro" id="IPR010918">
    <property type="entry name" value="PurM-like_C_dom"/>
</dbReference>
<feature type="binding site" evidence="2">
    <location>
        <position position="41"/>
    </location>
    <ligand>
        <name>Mg(2+)</name>
        <dbReference type="ChEBI" id="CHEBI:18420"/>
        <label>4</label>
    </ligand>
</feature>
<reference evidence="5 6" key="1">
    <citation type="submission" date="2016-10" db="EMBL/GenBank/DDBJ databases">
        <authorList>
            <person name="Varghese N."/>
            <person name="Submissions S."/>
        </authorList>
    </citation>
    <scope>NUCLEOTIDE SEQUENCE [LARGE SCALE GENOMIC DNA]</scope>
    <source>
        <strain evidence="5 6">Nl1</strain>
    </source>
</reference>
<comment type="function">
    <text evidence="2">Catalyzes the ATP-dependent phosphorylation of thiamine-monophosphate (TMP) to form thiamine-pyrophosphate (TPP), the active form of vitamin B1.</text>
</comment>
<dbReference type="HAMAP" id="MF_02128">
    <property type="entry name" value="TMP_kinase"/>
    <property type="match status" value="1"/>
</dbReference>
<keyword evidence="2" id="KW-0547">Nucleotide-binding</keyword>
<dbReference type="PIRSF" id="PIRSF005303">
    <property type="entry name" value="Thiam_monoph_kin"/>
    <property type="match status" value="1"/>
</dbReference>
<evidence type="ECO:0000256" key="1">
    <source>
        <dbReference type="ARBA" id="ARBA00022977"/>
    </source>
</evidence>
<feature type="binding site" evidence="2">
    <location>
        <position position="43"/>
    </location>
    <ligand>
        <name>Mg(2+)</name>
        <dbReference type="ChEBI" id="CHEBI:18420"/>
        <label>2</label>
    </ligand>
</feature>
<dbReference type="PANTHER" id="PTHR30270">
    <property type="entry name" value="THIAMINE-MONOPHOSPHATE KINASE"/>
    <property type="match status" value="1"/>
</dbReference>
<comment type="catalytic activity">
    <reaction evidence="2">
        <text>thiamine phosphate + ATP = thiamine diphosphate + ADP</text>
        <dbReference type="Rhea" id="RHEA:15913"/>
        <dbReference type="ChEBI" id="CHEBI:30616"/>
        <dbReference type="ChEBI" id="CHEBI:37575"/>
        <dbReference type="ChEBI" id="CHEBI:58937"/>
        <dbReference type="ChEBI" id="CHEBI:456216"/>
        <dbReference type="EC" id="2.7.4.16"/>
    </reaction>
</comment>
<protein>
    <recommendedName>
        <fullName evidence="2">Thiamine-monophosphate kinase</fullName>
        <shortName evidence="2">TMP kinase</shortName>
        <shortName evidence="2">Thiamine-phosphate kinase</shortName>
        <ecNumber evidence="2">2.7.4.16</ecNumber>
    </recommendedName>
</protein>
<feature type="binding site" evidence="2">
    <location>
        <position position="26"/>
    </location>
    <ligand>
        <name>Mg(2+)</name>
        <dbReference type="ChEBI" id="CHEBI:18420"/>
        <label>3</label>
    </ligand>
</feature>
<comment type="pathway">
    <text evidence="2">Cofactor biosynthesis; thiamine diphosphate biosynthesis; thiamine diphosphate from thiamine phosphate: step 1/1.</text>
</comment>
<evidence type="ECO:0000313" key="5">
    <source>
        <dbReference type="EMBL" id="SDQ35211.1"/>
    </source>
</evidence>
<dbReference type="EC" id="2.7.4.16" evidence="2"/>
<evidence type="ECO:0000259" key="4">
    <source>
        <dbReference type="Pfam" id="PF02769"/>
    </source>
</evidence>
<dbReference type="Pfam" id="PF00586">
    <property type="entry name" value="AIRS"/>
    <property type="match status" value="1"/>
</dbReference>
<name>A0ABY0T6Q7_9PROT</name>
<dbReference type="GO" id="GO:0016301">
    <property type="term" value="F:kinase activity"/>
    <property type="evidence" value="ECO:0007669"/>
    <property type="project" value="UniProtKB-KW"/>
</dbReference>
<evidence type="ECO:0000313" key="6">
    <source>
        <dbReference type="Proteomes" id="UP000183471"/>
    </source>
</evidence>
<dbReference type="SUPFAM" id="SSF56042">
    <property type="entry name" value="PurM C-terminal domain-like"/>
    <property type="match status" value="1"/>
</dbReference>
<dbReference type="SUPFAM" id="SSF55326">
    <property type="entry name" value="PurM N-terminal domain-like"/>
    <property type="match status" value="1"/>
</dbReference>
<comment type="similarity">
    <text evidence="2">Belongs to the thiamine-monophosphate kinase family.</text>
</comment>
<feature type="binding site" evidence="2">
    <location>
        <position position="43"/>
    </location>
    <ligand>
        <name>Mg(2+)</name>
        <dbReference type="ChEBI" id="CHEBI:18420"/>
        <label>1</label>
    </ligand>
</feature>
<dbReference type="InterPro" id="IPR036676">
    <property type="entry name" value="PurM-like_C_sf"/>
</dbReference>
<feature type="binding site" evidence="2">
    <location>
        <position position="146"/>
    </location>
    <ligand>
        <name>ATP</name>
        <dbReference type="ChEBI" id="CHEBI:30616"/>
    </ligand>
</feature>
<dbReference type="EMBL" id="FNKY01000001">
    <property type="protein sequence ID" value="SDQ35211.1"/>
    <property type="molecule type" value="Genomic_DNA"/>
</dbReference>
<dbReference type="Gene3D" id="3.90.650.10">
    <property type="entry name" value="PurM-like C-terminal domain"/>
    <property type="match status" value="1"/>
</dbReference>
<keyword evidence="2" id="KW-0460">Magnesium</keyword>
<keyword evidence="2" id="KW-0067">ATP-binding</keyword>
<feature type="binding site" evidence="2">
    <location>
        <position position="122"/>
    </location>
    <ligand>
        <name>Mg(2+)</name>
        <dbReference type="ChEBI" id="CHEBI:18420"/>
        <label>1</label>
    </ligand>
</feature>
<feature type="binding site" evidence="2">
    <location>
        <position position="318"/>
    </location>
    <ligand>
        <name>substrate</name>
    </ligand>
</feature>
<dbReference type="Gene3D" id="3.30.1330.10">
    <property type="entry name" value="PurM-like, N-terminal domain"/>
    <property type="match status" value="1"/>
</dbReference>
<organism evidence="5 6">
    <name type="scientific">Nitrosospira multiformis</name>
    <dbReference type="NCBI Taxonomy" id="1231"/>
    <lineage>
        <taxon>Bacteria</taxon>
        <taxon>Pseudomonadati</taxon>
        <taxon>Pseudomonadota</taxon>
        <taxon>Betaproteobacteria</taxon>
        <taxon>Nitrosomonadales</taxon>
        <taxon>Nitrosomonadaceae</taxon>
        <taxon>Nitrosospira</taxon>
    </lineage>
</organism>
<proteinExistence type="inferred from homology"/>
<keyword evidence="2" id="KW-0479">Metal-binding</keyword>
<feature type="binding site" evidence="2">
    <location>
        <position position="71"/>
    </location>
    <ligand>
        <name>Mg(2+)</name>
        <dbReference type="ChEBI" id="CHEBI:18420"/>
        <label>3</label>
    </ligand>
</feature>
<feature type="binding site" evidence="2">
    <location>
        <position position="211"/>
    </location>
    <ligand>
        <name>Mg(2+)</name>
        <dbReference type="ChEBI" id="CHEBI:18420"/>
        <label>3</label>
    </ligand>
</feature>
<feature type="domain" description="PurM-like N-terminal" evidence="3">
    <location>
        <begin position="24"/>
        <end position="138"/>
    </location>
</feature>
<feature type="binding site" evidence="2">
    <location>
        <position position="262"/>
    </location>
    <ligand>
        <name>substrate</name>
    </ligand>
</feature>
<dbReference type="InterPro" id="IPR016188">
    <property type="entry name" value="PurM-like_N"/>
</dbReference>
<sequence length="323" mass="34508">MLSEFDIIDRYFTRPSPGAVLGVGDDAALIKPARGMELAVSTDMLVAGQHFFADADPRKLGHKSLAVNLSDMAAMGARPRWAILSLALPEPTVRTDEKWLEAFADGFFGLAQAHQVDLVGGDTTRGPLAISVTIIGEVATGKALRRSGARPGDDIWISGQLGDAALALAHVQRRMVLEPGEITGCLSALHTPTARVELGQRLIGLADSAIDISDGLLADLGHILKSSKVAAVINISEINCSAAMKRCLPRALALECLLAGGDDYELCFTVPRSRRKKIEMLSLEQRIPLTRIGEIDEGEGLVVLDAAGNTITLETKGYDHFHV</sequence>
<feature type="binding site" evidence="2">
    <location>
        <position position="71"/>
    </location>
    <ligand>
        <name>Mg(2+)</name>
        <dbReference type="ChEBI" id="CHEBI:18420"/>
        <label>2</label>
    </ligand>
</feature>
<feature type="binding site" evidence="2">
    <location>
        <begin position="121"/>
        <end position="122"/>
    </location>
    <ligand>
        <name>ATP</name>
        <dbReference type="ChEBI" id="CHEBI:30616"/>
    </ligand>
</feature>
<keyword evidence="2" id="KW-0808">Transferase</keyword>
<feature type="binding site" evidence="2">
    <location>
        <position position="214"/>
    </location>
    <ligand>
        <name>Mg(2+)</name>
        <dbReference type="ChEBI" id="CHEBI:18420"/>
        <label>5</label>
    </ligand>
</feature>
<feature type="binding site" evidence="2">
    <location>
        <position position="213"/>
    </location>
    <ligand>
        <name>ATP</name>
        <dbReference type="ChEBI" id="CHEBI:30616"/>
    </ligand>
</feature>
<keyword evidence="2 5" id="KW-0418">Kinase</keyword>
<keyword evidence="1 2" id="KW-0784">Thiamine biosynthesis</keyword>
<accession>A0ABY0T6Q7</accession>
<dbReference type="NCBIfam" id="TIGR01379">
    <property type="entry name" value="thiL"/>
    <property type="match status" value="1"/>
</dbReference>
<gene>
    <name evidence="2" type="primary">thiL</name>
    <name evidence="5" type="ORF">SAMN05216402_0515</name>
</gene>
<dbReference type="InterPro" id="IPR036921">
    <property type="entry name" value="PurM-like_N_sf"/>
</dbReference>